<dbReference type="Proteomes" id="UP000238348">
    <property type="component" value="Chromosome"/>
</dbReference>
<dbReference type="EMBL" id="CP012673">
    <property type="protein sequence ID" value="AUX43381.1"/>
    <property type="molecule type" value="Genomic_DNA"/>
</dbReference>
<evidence type="ECO:0000259" key="2">
    <source>
        <dbReference type="PROSITE" id="PS50112"/>
    </source>
</evidence>
<dbReference type="PROSITE" id="PS50112">
    <property type="entry name" value="PAS"/>
    <property type="match status" value="1"/>
</dbReference>
<protein>
    <submittedName>
        <fullName evidence="5">Diguanylate cyclase</fullName>
        <ecNumber evidence="5">1.3.98.1</ecNumber>
    </submittedName>
</protein>
<dbReference type="InterPro" id="IPR035965">
    <property type="entry name" value="PAS-like_dom_sf"/>
</dbReference>
<evidence type="ECO:0000313" key="6">
    <source>
        <dbReference type="Proteomes" id="UP000238348"/>
    </source>
</evidence>
<dbReference type="SUPFAM" id="SSF55785">
    <property type="entry name" value="PYP-like sensor domain (PAS domain)"/>
    <property type="match status" value="1"/>
</dbReference>
<dbReference type="EC" id="1.3.98.1" evidence="5"/>
<dbReference type="InterPro" id="IPR000700">
    <property type="entry name" value="PAS-assoc_C"/>
</dbReference>
<evidence type="ECO:0000256" key="1">
    <source>
        <dbReference type="ARBA" id="ARBA00022553"/>
    </source>
</evidence>
<name>A0A2L0EVP7_SORCE</name>
<dbReference type="AlphaFoldDB" id="A0A2L0EVP7"/>
<dbReference type="GO" id="GO:1990663">
    <property type="term" value="F:dihydroorotate dehydrogenase (fumarate) activity"/>
    <property type="evidence" value="ECO:0007669"/>
    <property type="project" value="UniProtKB-EC"/>
</dbReference>
<dbReference type="PROSITE" id="PS50113">
    <property type="entry name" value="PAC"/>
    <property type="match status" value="1"/>
</dbReference>
<evidence type="ECO:0000313" key="5">
    <source>
        <dbReference type="EMBL" id="AUX43381.1"/>
    </source>
</evidence>
<dbReference type="Pfam" id="PF01740">
    <property type="entry name" value="STAS"/>
    <property type="match status" value="1"/>
</dbReference>
<gene>
    <name evidence="5" type="primary">pleD</name>
    <name evidence="5" type="ORF">SOCE26_048290</name>
</gene>
<dbReference type="InterPro" id="IPR000014">
    <property type="entry name" value="PAS"/>
</dbReference>
<dbReference type="CDD" id="cd07041">
    <property type="entry name" value="STAS_RsbR_RsbS_like"/>
    <property type="match status" value="1"/>
</dbReference>
<dbReference type="NCBIfam" id="TIGR00229">
    <property type="entry name" value="sensory_box"/>
    <property type="match status" value="1"/>
</dbReference>
<feature type="domain" description="STAS" evidence="4">
    <location>
        <begin position="163"/>
        <end position="274"/>
    </location>
</feature>
<dbReference type="PANTHER" id="PTHR33745">
    <property type="entry name" value="RSBT ANTAGONIST PROTEIN RSBS-RELATED"/>
    <property type="match status" value="1"/>
</dbReference>
<accession>A0A2L0EVP7</accession>
<keyword evidence="1" id="KW-0597">Phosphoprotein</keyword>
<dbReference type="Gene3D" id="3.30.750.24">
    <property type="entry name" value="STAS domain"/>
    <property type="match status" value="1"/>
</dbReference>
<dbReference type="InterPro" id="IPR036513">
    <property type="entry name" value="STAS_dom_sf"/>
</dbReference>
<sequence length="291" mass="32365">MAFTLPCIEASDWRTFELLQLVIDTIPDPIFVKDRQHRWIACNQGFCALIGQRYEDLIGRSDPDYWPKEQAEIFWRYDDVVFDSGQPNENEETATGADGVTRTIWTRKFPMRNAQREVVGLCGFITDITDLKQRHLDAERFAAENREQRALIDAQAALLGRMAMPVLQVWQGILLMPFVGEINDRRAVQALESLLGAIVDRGAEFVILDVTGVPVIDAAVARHLVRAAQAADLLGCRSVMVGISPETARMLVGLEVDLSRITTQGSLQSGLAYAMARLNAQRAAVQGRPLG</sequence>
<dbReference type="Gene3D" id="3.30.450.20">
    <property type="entry name" value="PAS domain"/>
    <property type="match status" value="1"/>
</dbReference>
<dbReference type="CDD" id="cd00130">
    <property type="entry name" value="PAS"/>
    <property type="match status" value="1"/>
</dbReference>
<dbReference type="Pfam" id="PF08448">
    <property type="entry name" value="PAS_4"/>
    <property type="match status" value="1"/>
</dbReference>
<organism evidence="5 6">
    <name type="scientific">Sorangium cellulosum</name>
    <name type="common">Polyangium cellulosum</name>
    <dbReference type="NCBI Taxonomy" id="56"/>
    <lineage>
        <taxon>Bacteria</taxon>
        <taxon>Pseudomonadati</taxon>
        <taxon>Myxococcota</taxon>
        <taxon>Polyangia</taxon>
        <taxon>Polyangiales</taxon>
        <taxon>Polyangiaceae</taxon>
        <taxon>Sorangium</taxon>
    </lineage>
</organism>
<keyword evidence="5" id="KW-0560">Oxidoreductase</keyword>
<dbReference type="SUPFAM" id="SSF52091">
    <property type="entry name" value="SpoIIaa-like"/>
    <property type="match status" value="1"/>
</dbReference>
<dbReference type="RefSeq" id="WP_104982065.1">
    <property type="nucleotide sequence ID" value="NZ_CP012673.1"/>
</dbReference>
<evidence type="ECO:0000259" key="3">
    <source>
        <dbReference type="PROSITE" id="PS50113"/>
    </source>
</evidence>
<dbReference type="InterPro" id="IPR051932">
    <property type="entry name" value="Bact_StressResp_Reg"/>
</dbReference>
<dbReference type="InterPro" id="IPR013656">
    <property type="entry name" value="PAS_4"/>
</dbReference>
<proteinExistence type="predicted"/>
<feature type="domain" description="PAS" evidence="2">
    <location>
        <begin position="15"/>
        <end position="61"/>
    </location>
</feature>
<dbReference type="InterPro" id="IPR002645">
    <property type="entry name" value="STAS_dom"/>
</dbReference>
<dbReference type="OrthoDB" id="5342108at2"/>
<feature type="domain" description="PAC" evidence="3">
    <location>
        <begin position="88"/>
        <end position="140"/>
    </location>
</feature>
<dbReference type="SMART" id="SM00091">
    <property type="entry name" value="PAS"/>
    <property type="match status" value="1"/>
</dbReference>
<dbReference type="PANTHER" id="PTHR33745:SF3">
    <property type="entry name" value="RSBT CO-ANTAGONIST PROTEIN RSBRC"/>
    <property type="match status" value="1"/>
</dbReference>
<evidence type="ECO:0000259" key="4">
    <source>
        <dbReference type="PROSITE" id="PS50801"/>
    </source>
</evidence>
<dbReference type="PROSITE" id="PS50801">
    <property type="entry name" value="STAS"/>
    <property type="match status" value="1"/>
</dbReference>
<reference evidence="5 6" key="1">
    <citation type="submission" date="2015-09" db="EMBL/GenBank/DDBJ databases">
        <title>Sorangium comparison.</title>
        <authorList>
            <person name="Zaburannyi N."/>
            <person name="Bunk B."/>
            <person name="Overmann J."/>
            <person name="Mueller R."/>
        </authorList>
    </citation>
    <scope>NUCLEOTIDE SEQUENCE [LARGE SCALE GENOMIC DNA]</scope>
    <source>
        <strain evidence="5 6">So ce26</strain>
    </source>
</reference>